<dbReference type="EMBL" id="HBEP01029439">
    <property type="protein sequence ID" value="CAD8502451.1"/>
    <property type="molecule type" value="Transcribed_RNA"/>
</dbReference>
<sequence>MVSMNQMAELVFKLGGKTLPIKHIPGPEGVRGRNSDNTLIKEVLGWAPSTTLEEGLGYTHTWITAQIKEFGGALDTLTTSKICTQQMAEDGCDMTHAKEAQ</sequence>
<dbReference type="SUPFAM" id="SSF51735">
    <property type="entry name" value="NAD(P)-binding Rossmann-fold domains"/>
    <property type="match status" value="1"/>
</dbReference>
<dbReference type="InterPro" id="IPR036291">
    <property type="entry name" value="NAD(P)-bd_dom_sf"/>
</dbReference>
<dbReference type="AlphaFoldDB" id="A0A6T7T9G6"/>
<evidence type="ECO:0000313" key="2">
    <source>
        <dbReference type="EMBL" id="CAD8502453.1"/>
    </source>
</evidence>
<gene>
    <name evidence="1" type="ORF">PANT1444_LOCUS16662</name>
    <name evidence="2" type="ORF">PANT1444_LOCUS16663</name>
</gene>
<name>A0A6T7T9G6_9EUKA</name>
<reference evidence="2" key="1">
    <citation type="submission" date="2021-01" db="EMBL/GenBank/DDBJ databases">
        <authorList>
            <person name="Corre E."/>
            <person name="Pelletier E."/>
            <person name="Niang G."/>
            <person name="Scheremetjew M."/>
            <person name="Finn R."/>
            <person name="Kale V."/>
            <person name="Holt S."/>
            <person name="Cochrane G."/>
            <person name="Meng A."/>
            <person name="Brown T."/>
            <person name="Cohen L."/>
        </authorList>
    </citation>
    <scope>NUCLEOTIDE SEQUENCE</scope>
    <source>
        <strain evidence="2">CCMP1374</strain>
    </source>
</reference>
<protein>
    <submittedName>
        <fullName evidence="2">Uncharacterized protein</fullName>
    </submittedName>
</protein>
<accession>A0A6T7T9G6</accession>
<proteinExistence type="predicted"/>
<dbReference type="EMBL" id="HBEP01029440">
    <property type="protein sequence ID" value="CAD8502453.1"/>
    <property type="molecule type" value="Transcribed_RNA"/>
</dbReference>
<evidence type="ECO:0000313" key="1">
    <source>
        <dbReference type="EMBL" id="CAD8502451.1"/>
    </source>
</evidence>
<dbReference type="Gene3D" id="3.90.25.10">
    <property type="entry name" value="UDP-galactose 4-epimerase, domain 1"/>
    <property type="match status" value="1"/>
</dbReference>
<organism evidence="2">
    <name type="scientific">Phaeocystis antarctica</name>
    <dbReference type="NCBI Taxonomy" id="33657"/>
    <lineage>
        <taxon>Eukaryota</taxon>
        <taxon>Haptista</taxon>
        <taxon>Haptophyta</taxon>
        <taxon>Prymnesiophyceae</taxon>
        <taxon>Phaeocystales</taxon>
        <taxon>Phaeocystaceae</taxon>
        <taxon>Phaeocystis</taxon>
    </lineage>
</organism>